<keyword evidence="5" id="KW-0472">Membrane</keyword>
<evidence type="ECO:0000256" key="1">
    <source>
        <dbReference type="ARBA" id="ARBA00004141"/>
    </source>
</evidence>
<sequence length="344" mass="38084">MLFYLTSRLVGTATAFLYPAYSSYKTLSQRPASEADLERWLMYWSVLGTLLVVEYWVEWIVSWVPFYYLIKTIFLLYLALPQTQGSTYIYLAHLAPLLHEHEDEIDRSMGKLKAWVWEYVQAKARAVWDALLTSMGQPPAAQQAQAQTSAPPTMNDPASGTVQMLWRTYGPTLLTTGAALFSQIAPGQQAQQQRQTSFFTERPQPQHASSSASSMSRTQSIHERRRALEEELAALERIDPGSESDTSSLASPPAFPIPMPSMAMAANAMSSSSSRTTSPGSSPYLRGRTASGVGLGRFEEIEMPPEGYDVGPDHGPGQPTRQRSSGWFSGWGASMGGHEREKED</sequence>
<feature type="compositionally biased region" description="Low complexity" evidence="7">
    <location>
        <begin position="266"/>
        <end position="283"/>
    </location>
</feature>
<evidence type="ECO:0000256" key="5">
    <source>
        <dbReference type="ARBA" id="ARBA00023136"/>
    </source>
</evidence>
<evidence type="ECO:0000256" key="2">
    <source>
        <dbReference type="ARBA" id="ARBA00008573"/>
    </source>
</evidence>
<keyword evidence="3" id="KW-0812">Transmembrane</keyword>
<dbReference type="EMBL" id="LATX01000547">
    <property type="protein sequence ID" value="KTB45955.1"/>
    <property type="molecule type" value="Genomic_DNA"/>
</dbReference>
<accession>A0A0W0GBQ4</accession>
<dbReference type="AlphaFoldDB" id="A0A0W0GBQ4"/>
<dbReference type="PANTHER" id="PTHR12300">
    <property type="entry name" value="HVA22-LIKE PROTEINS"/>
    <property type="match status" value="1"/>
</dbReference>
<organism evidence="8 9">
    <name type="scientific">Moniliophthora roreri</name>
    <name type="common">Frosty pod rot fungus</name>
    <name type="synonym">Monilia roreri</name>
    <dbReference type="NCBI Taxonomy" id="221103"/>
    <lineage>
        <taxon>Eukaryota</taxon>
        <taxon>Fungi</taxon>
        <taxon>Dikarya</taxon>
        <taxon>Basidiomycota</taxon>
        <taxon>Agaricomycotina</taxon>
        <taxon>Agaricomycetes</taxon>
        <taxon>Agaricomycetidae</taxon>
        <taxon>Agaricales</taxon>
        <taxon>Marasmiineae</taxon>
        <taxon>Marasmiaceae</taxon>
        <taxon>Moniliophthora</taxon>
    </lineage>
</organism>
<gene>
    <name evidence="8" type="ORF">WG66_1466</name>
</gene>
<evidence type="ECO:0000256" key="4">
    <source>
        <dbReference type="ARBA" id="ARBA00022989"/>
    </source>
</evidence>
<name>A0A0W0GBQ4_MONRR</name>
<evidence type="ECO:0000256" key="7">
    <source>
        <dbReference type="SAM" id="MobiDB-lite"/>
    </source>
</evidence>
<feature type="region of interest" description="Disordered" evidence="7">
    <location>
        <begin position="185"/>
        <end position="224"/>
    </location>
</feature>
<protein>
    <recommendedName>
        <fullName evidence="6">Protein YOP1</fullName>
    </recommendedName>
</protein>
<evidence type="ECO:0000256" key="3">
    <source>
        <dbReference type="ARBA" id="ARBA00022692"/>
    </source>
</evidence>
<comment type="subcellular location">
    <subcellularLocation>
        <location evidence="1 6">Membrane</location>
        <topology evidence="1 6">Multi-pass membrane protein</topology>
    </subcellularLocation>
</comment>
<dbReference type="eggNOG" id="KOG1726">
    <property type="taxonomic scope" value="Eukaryota"/>
</dbReference>
<feature type="region of interest" description="Disordered" evidence="7">
    <location>
        <begin position="266"/>
        <end position="344"/>
    </location>
</feature>
<dbReference type="GO" id="GO:0016020">
    <property type="term" value="C:membrane"/>
    <property type="evidence" value="ECO:0007669"/>
    <property type="project" value="UniProtKB-SubCell"/>
</dbReference>
<reference evidence="8 9" key="1">
    <citation type="submission" date="2015-12" db="EMBL/GenBank/DDBJ databases">
        <title>Draft genome sequence of Moniliophthora roreri, the causal agent of frosty pod rot of cacao.</title>
        <authorList>
            <person name="Aime M.C."/>
            <person name="Diaz-Valderrama J.R."/>
            <person name="Kijpornyongpan T."/>
            <person name="Phillips-Mora W."/>
        </authorList>
    </citation>
    <scope>NUCLEOTIDE SEQUENCE [LARGE SCALE GENOMIC DNA]</scope>
    <source>
        <strain evidence="8 9">MCA 2952</strain>
    </source>
</reference>
<dbReference type="Proteomes" id="UP000054988">
    <property type="component" value="Unassembled WGS sequence"/>
</dbReference>
<evidence type="ECO:0000256" key="6">
    <source>
        <dbReference type="RuleBase" id="RU362006"/>
    </source>
</evidence>
<dbReference type="Pfam" id="PF03134">
    <property type="entry name" value="TB2_DP1_HVA22"/>
    <property type="match status" value="1"/>
</dbReference>
<keyword evidence="4" id="KW-1133">Transmembrane helix</keyword>
<feature type="region of interest" description="Disordered" evidence="7">
    <location>
        <begin position="237"/>
        <end position="256"/>
    </location>
</feature>
<dbReference type="InterPro" id="IPR004345">
    <property type="entry name" value="TB2_DP1_HVA22"/>
</dbReference>
<dbReference type="PANTHER" id="PTHR12300:SF161">
    <property type="entry name" value="RECEPTOR EXPRESSION-ENHANCING PROTEIN"/>
    <property type="match status" value="1"/>
</dbReference>
<evidence type="ECO:0000313" key="9">
    <source>
        <dbReference type="Proteomes" id="UP000054988"/>
    </source>
</evidence>
<proteinExistence type="inferred from homology"/>
<comment type="caution">
    <text evidence="8">The sequence shown here is derived from an EMBL/GenBank/DDBJ whole genome shotgun (WGS) entry which is preliminary data.</text>
</comment>
<evidence type="ECO:0000313" key="8">
    <source>
        <dbReference type="EMBL" id="KTB45955.1"/>
    </source>
</evidence>
<comment type="similarity">
    <text evidence="2 6">Belongs to the DP1 family.</text>
</comment>